<evidence type="ECO:0000313" key="8">
    <source>
        <dbReference type="Proteomes" id="UP001493487"/>
    </source>
</evidence>
<dbReference type="PRINTS" id="PR00032">
    <property type="entry name" value="HTHARAC"/>
</dbReference>
<sequence length="546" mass="62535">MKILIVEDEIEIRQSIVSMLRHSGFKDIRTAEDGQTALALTEQERIDIIISDIRMPRMSGIELLEQIRKQDKNILFVLLSGYDLFEYAQHAIKLGAFSYLLKPVQAIDLQSVLADALQEITKKRTLQDHEIRIQIQLNQGTLALRKHFILEIVKGMVTDEVYVSKRLKQYDIHFGTSDAGAFCVLIAELDVFSGNGGWKTQDKELLVYGLENIAMEILTEAGFAVYLFTAEEDKAGFLLHFDPTDPSACHKELVGICETIQHAVRAYTKGTVTIGIGSLEHDLYSVPHSYAAAKRAYAQRMVRQRGGIYACTSAPKGNKKPLSPDLKAAHVLQDCFDAFNRDAALQFIVDSYAPFYEPFAFEMDDLRGFNYQLLLMLQNILRQLSIDPETVFEDEFFLYTQVNELESLDATVSWFQALIERCFDSISRLSLRSTKKLMDLAKAYMTNHYHSDISLDQVATHLHISSEYLSREFKKETGINFLDYLIQLRISKAKQYLLEGTRKTNEIARLVGFNDEKYFSKVFKRHTGFTPSEYKFRTIHNIRTEE</sequence>
<organism evidence="7 8">
    <name type="scientific">Cohnella silvisoli</name>
    <dbReference type="NCBI Taxonomy" id="2873699"/>
    <lineage>
        <taxon>Bacteria</taxon>
        <taxon>Bacillati</taxon>
        <taxon>Bacillota</taxon>
        <taxon>Bacilli</taxon>
        <taxon>Bacillales</taxon>
        <taxon>Paenibacillaceae</taxon>
        <taxon>Cohnella</taxon>
    </lineage>
</organism>
<keyword evidence="2" id="KW-0238">DNA-binding</keyword>
<evidence type="ECO:0000259" key="6">
    <source>
        <dbReference type="PROSITE" id="PS50110"/>
    </source>
</evidence>
<dbReference type="PANTHER" id="PTHR43280:SF28">
    <property type="entry name" value="HTH-TYPE TRANSCRIPTIONAL ACTIVATOR RHAS"/>
    <property type="match status" value="1"/>
</dbReference>
<reference evidence="7 8" key="1">
    <citation type="journal article" date="2023" name="Genome Announc.">
        <title>Pan-Genome Analyses of the Genus Cohnella and Proposal of the Novel Species Cohnella silvisoli sp. nov., Isolated from Forest Soil.</title>
        <authorList>
            <person name="Wang C."/>
            <person name="Mao L."/>
            <person name="Bao G."/>
            <person name="Zhu H."/>
        </authorList>
    </citation>
    <scope>NUCLEOTIDE SEQUENCE [LARGE SCALE GENOMIC DNA]</scope>
    <source>
        <strain evidence="7 8">NL03-T5-1</strain>
    </source>
</reference>
<dbReference type="CDD" id="cd17536">
    <property type="entry name" value="REC_YesN-like"/>
    <property type="match status" value="1"/>
</dbReference>
<dbReference type="InterPro" id="IPR020449">
    <property type="entry name" value="Tscrpt_reg_AraC-type_HTH"/>
</dbReference>
<dbReference type="SUPFAM" id="SSF46689">
    <property type="entry name" value="Homeodomain-like"/>
    <property type="match status" value="2"/>
</dbReference>
<dbReference type="Pfam" id="PF00072">
    <property type="entry name" value="Response_reg"/>
    <property type="match status" value="1"/>
</dbReference>
<dbReference type="Pfam" id="PF12833">
    <property type="entry name" value="HTH_18"/>
    <property type="match status" value="1"/>
</dbReference>
<feature type="domain" description="HTH araC/xylS-type" evidence="5">
    <location>
        <begin position="439"/>
        <end position="537"/>
    </location>
</feature>
<keyword evidence="3" id="KW-0804">Transcription</keyword>
<evidence type="ECO:0000256" key="2">
    <source>
        <dbReference type="ARBA" id="ARBA00023125"/>
    </source>
</evidence>
<feature type="modified residue" description="4-aspartylphosphate" evidence="4">
    <location>
        <position position="52"/>
    </location>
</feature>
<dbReference type="EMBL" id="JASKHM010000006">
    <property type="protein sequence ID" value="MEQ4483258.1"/>
    <property type="molecule type" value="Genomic_DNA"/>
</dbReference>
<accession>A0ABV1KT85</accession>
<evidence type="ECO:0000256" key="3">
    <source>
        <dbReference type="ARBA" id="ARBA00023163"/>
    </source>
</evidence>
<proteinExistence type="predicted"/>
<evidence type="ECO:0000259" key="5">
    <source>
        <dbReference type="PROSITE" id="PS01124"/>
    </source>
</evidence>
<dbReference type="InterPro" id="IPR041522">
    <property type="entry name" value="CdaR_GGDEF"/>
</dbReference>
<dbReference type="PROSITE" id="PS01124">
    <property type="entry name" value="HTH_ARAC_FAMILY_2"/>
    <property type="match status" value="1"/>
</dbReference>
<dbReference type="Proteomes" id="UP001493487">
    <property type="component" value="Unassembled WGS sequence"/>
</dbReference>
<dbReference type="SUPFAM" id="SSF52172">
    <property type="entry name" value="CheY-like"/>
    <property type="match status" value="1"/>
</dbReference>
<evidence type="ECO:0000313" key="7">
    <source>
        <dbReference type="EMBL" id="MEQ4483258.1"/>
    </source>
</evidence>
<dbReference type="InterPro" id="IPR009057">
    <property type="entry name" value="Homeodomain-like_sf"/>
</dbReference>
<dbReference type="SMART" id="SM00448">
    <property type="entry name" value="REC"/>
    <property type="match status" value="1"/>
</dbReference>
<dbReference type="Pfam" id="PF17853">
    <property type="entry name" value="GGDEF_2"/>
    <property type="match status" value="1"/>
</dbReference>
<dbReference type="Gene3D" id="1.10.10.60">
    <property type="entry name" value="Homeodomain-like"/>
    <property type="match status" value="2"/>
</dbReference>
<dbReference type="InterPro" id="IPR018060">
    <property type="entry name" value="HTH_AraC"/>
</dbReference>
<dbReference type="InterPro" id="IPR001789">
    <property type="entry name" value="Sig_transdc_resp-reg_receiver"/>
</dbReference>
<evidence type="ECO:0000256" key="4">
    <source>
        <dbReference type="PROSITE-ProRule" id="PRU00169"/>
    </source>
</evidence>
<dbReference type="PANTHER" id="PTHR43280">
    <property type="entry name" value="ARAC-FAMILY TRANSCRIPTIONAL REGULATOR"/>
    <property type="match status" value="1"/>
</dbReference>
<name>A0ABV1KT85_9BACL</name>
<keyword evidence="4" id="KW-0597">Phosphoprotein</keyword>
<comment type="caution">
    <text evidence="7">The sequence shown here is derived from an EMBL/GenBank/DDBJ whole genome shotgun (WGS) entry which is preliminary data.</text>
</comment>
<gene>
    <name evidence="7" type="ORF">QJS35_12740</name>
</gene>
<protein>
    <submittedName>
        <fullName evidence="7">Response regulator</fullName>
    </submittedName>
</protein>
<dbReference type="PROSITE" id="PS50110">
    <property type="entry name" value="RESPONSE_REGULATORY"/>
    <property type="match status" value="1"/>
</dbReference>
<dbReference type="InterPro" id="IPR011006">
    <property type="entry name" value="CheY-like_superfamily"/>
</dbReference>
<keyword evidence="8" id="KW-1185">Reference proteome</keyword>
<evidence type="ECO:0000256" key="1">
    <source>
        <dbReference type="ARBA" id="ARBA00023015"/>
    </source>
</evidence>
<dbReference type="Gene3D" id="3.40.50.2300">
    <property type="match status" value="1"/>
</dbReference>
<keyword evidence="1" id="KW-0805">Transcription regulation</keyword>
<feature type="domain" description="Response regulatory" evidence="6">
    <location>
        <begin position="2"/>
        <end position="117"/>
    </location>
</feature>
<dbReference type="RefSeq" id="WP_232184397.1">
    <property type="nucleotide sequence ID" value="NZ_JAIOAP010000002.1"/>
</dbReference>
<dbReference type="SMART" id="SM00342">
    <property type="entry name" value="HTH_ARAC"/>
    <property type="match status" value="1"/>
</dbReference>